<proteinExistence type="inferred from homology"/>
<gene>
    <name evidence="7" type="ORF">COS11_00190</name>
</gene>
<evidence type="ECO:0000259" key="6">
    <source>
        <dbReference type="Pfam" id="PF01048"/>
    </source>
</evidence>
<sequence>MNTMENIKKAKKYIQKETKIKPEIGIILGTGLGPLAKRIKNRVSIPYQRIPFFPETTLEGHSGNLILGKIGDKSVVAMEGRFHFYEGYSYQQITFPIRVIKALGIKILIESNIAGGMNPDYKPGDLVLISDHINLMGGNPLIGPNDERLGPRFPDMSEVYDTKLMGLTEKVALEEKILLKKGVYVGVTGPNLETKAEYRFLRGIGADLVGMSTVPEVIVAIHCRLRVLGISVVSDSCLPDALKPVNLEELLRVSASAEPKLTHLVEKIIEML</sequence>
<dbReference type="NCBIfam" id="NF006054">
    <property type="entry name" value="PRK08202.1"/>
    <property type="match status" value="1"/>
</dbReference>
<dbReference type="SUPFAM" id="SSF53167">
    <property type="entry name" value="Purine and uridine phosphorylases"/>
    <property type="match status" value="1"/>
</dbReference>
<dbReference type="GO" id="GO:0009116">
    <property type="term" value="P:nucleoside metabolic process"/>
    <property type="evidence" value="ECO:0007669"/>
    <property type="project" value="InterPro"/>
</dbReference>
<keyword evidence="3 5" id="KW-0328">Glycosyltransferase</keyword>
<evidence type="ECO:0000256" key="5">
    <source>
        <dbReference type="PIRNR" id="PIRNR000477"/>
    </source>
</evidence>
<reference evidence="8" key="1">
    <citation type="submission" date="2017-09" db="EMBL/GenBank/DDBJ databases">
        <title>Depth-based differentiation of microbial function through sediment-hosted aquifers and enrichment of novel symbionts in the deep terrestrial subsurface.</title>
        <authorList>
            <person name="Probst A.J."/>
            <person name="Ladd B."/>
            <person name="Jarett J.K."/>
            <person name="Geller-Mcgrath D.E."/>
            <person name="Sieber C.M.K."/>
            <person name="Emerson J.B."/>
            <person name="Anantharaman K."/>
            <person name="Thomas B.C."/>
            <person name="Malmstrom R."/>
            <person name="Stieglmeier M."/>
            <person name="Klingl A."/>
            <person name="Woyke T."/>
            <person name="Ryan C.M."/>
            <person name="Banfield J.F."/>
        </authorList>
    </citation>
    <scope>NUCLEOTIDE SEQUENCE [LARGE SCALE GENOMIC DNA]</scope>
</reference>
<dbReference type="EC" id="2.4.2.1" evidence="5"/>
<dbReference type="NCBIfam" id="TIGR01700">
    <property type="entry name" value="PNPH"/>
    <property type="match status" value="1"/>
</dbReference>
<name>A0A2M7EAU5_9BACT</name>
<dbReference type="InterPro" id="IPR035994">
    <property type="entry name" value="Nucleoside_phosphorylase_sf"/>
</dbReference>
<comment type="caution">
    <text evidence="7">The sequence shown here is derived from an EMBL/GenBank/DDBJ whole genome shotgun (WGS) entry which is preliminary data.</text>
</comment>
<dbReference type="EMBL" id="PETL01000012">
    <property type="protein sequence ID" value="PIV64821.1"/>
    <property type="molecule type" value="Genomic_DNA"/>
</dbReference>
<dbReference type="PANTHER" id="PTHR11904:SF9">
    <property type="entry name" value="PURINE NUCLEOSIDE PHOSPHORYLASE-RELATED"/>
    <property type="match status" value="1"/>
</dbReference>
<evidence type="ECO:0000256" key="1">
    <source>
        <dbReference type="ARBA" id="ARBA00005058"/>
    </source>
</evidence>
<organism evidence="7 8">
    <name type="scientific">bacterium (Candidatus Ratteibacteria) CG01_land_8_20_14_3_00_40_19</name>
    <dbReference type="NCBI Taxonomy" id="2014290"/>
    <lineage>
        <taxon>Bacteria</taxon>
        <taxon>Candidatus Ratteibacteria</taxon>
    </lineage>
</organism>
<dbReference type="AlphaFoldDB" id="A0A2M7EAU5"/>
<comment type="function">
    <text evidence="5">The purine nucleoside phosphorylases catalyze the phosphorolytic breakdown of the N-glycosidic bond in the beta-(deoxy)ribonucleoside molecules, with the formation of the corresponding free purine bases and pentose-1-phosphate.</text>
</comment>
<dbReference type="InterPro" id="IPR011270">
    <property type="entry name" value="Pur_Nuc_Pase_Ino/Guo-sp"/>
</dbReference>
<dbReference type="GO" id="GO:0005737">
    <property type="term" value="C:cytoplasm"/>
    <property type="evidence" value="ECO:0007669"/>
    <property type="project" value="TreeGrafter"/>
</dbReference>
<evidence type="ECO:0000313" key="7">
    <source>
        <dbReference type="EMBL" id="PIV64821.1"/>
    </source>
</evidence>
<evidence type="ECO:0000256" key="4">
    <source>
        <dbReference type="ARBA" id="ARBA00022679"/>
    </source>
</evidence>
<comment type="pathway">
    <text evidence="1 5">Purine metabolism; purine nucleoside salvage.</text>
</comment>
<evidence type="ECO:0000256" key="2">
    <source>
        <dbReference type="ARBA" id="ARBA00006751"/>
    </source>
</evidence>
<dbReference type="UniPathway" id="UPA00606"/>
<evidence type="ECO:0000313" key="8">
    <source>
        <dbReference type="Proteomes" id="UP000228886"/>
    </source>
</evidence>
<dbReference type="Gene3D" id="3.40.50.1580">
    <property type="entry name" value="Nucleoside phosphorylase domain"/>
    <property type="match status" value="1"/>
</dbReference>
<dbReference type="PANTHER" id="PTHR11904">
    <property type="entry name" value="METHYLTHIOADENOSINE/PURINE NUCLEOSIDE PHOSPHORYLASE"/>
    <property type="match status" value="1"/>
</dbReference>
<dbReference type="PIRSF" id="PIRSF000477">
    <property type="entry name" value="PurNPase"/>
    <property type="match status" value="1"/>
</dbReference>
<dbReference type="CDD" id="cd09009">
    <property type="entry name" value="PNP-EcPNPII_like"/>
    <property type="match status" value="1"/>
</dbReference>
<dbReference type="NCBIfam" id="TIGR01697">
    <property type="entry name" value="PNPH-PUNA-XAPA"/>
    <property type="match status" value="1"/>
</dbReference>
<dbReference type="Proteomes" id="UP000228886">
    <property type="component" value="Unassembled WGS sequence"/>
</dbReference>
<dbReference type="InterPro" id="IPR011268">
    <property type="entry name" value="Purine_phosphorylase"/>
</dbReference>
<dbReference type="InterPro" id="IPR000845">
    <property type="entry name" value="Nucleoside_phosphorylase_d"/>
</dbReference>
<comment type="similarity">
    <text evidence="2 5">Belongs to the PNP/MTAP phosphorylase family.</text>
</comment>
<protein>
    <recommendedName>
        <fullName evidence="5">Purine nucleoside phosphorylase</fullName>
        <ecNumber evidence="5">2.4.2.1</ecNumber>
    </recommendedName>
    <alternativeName>
        <fullName evidence="5">Inosine-guanosine phosphorylase</fullName>
    </alternativeName>
</protein>
<keyword evidence="4 5" id="KW-0808">Transferase</keyword>
<feature type="domain" description="Nucleoside phosphorylase" evidence="6">
    <location>
        <begin position="23"/>
        <end position="270"/>
    </location>
</feature>
<accession>A0A2M7EAU5</accession>
<evidence type="ECO:0000256" key="3">
    <source>
        <dbReference type="ARBA" id="ARBA00022676"/>
    </source>
</evidence>
<dbReference type="Pfam" id="PF01048">
    <property type="entry name" value="PNP_UDP_1"/>
    <property type="match status" value="1"/>
</dbReference>
<dbReference type="GO" id="GO:0004731">
    <property type="term" value="F:purine-nucleoside phosphorylase activity"/>
    <property type="evidence" value="ECO:0007669"/>
    <property type="project" value="UniProtKB-EC"/>
</dbReference>